<name>A0A1Y3KT82_PSEPU</name>
<accession>A0A1Y3KT82</accession>
<dbReference type="AlphaFoldDB" id="A0A1Y3KT82"/>
<proteinExistence type="predicted"/>
<evidence type="ECO:0000313" key="2">
    <source>
        <dbReference type="Proteomes" id="UP000196082"/>
    </source>
</evidence>
<dbReference type="Proteomes" id="UP000196082">
    <property type="component" value="Unassembled WGS sequence"/>
</dbReference>
<organism evidence="1 2">
    <name type="scientific">Pseudomonas putida</name>
    <name type="common">Arthrobacter siderocapsulatus</name>
    <dbReference type="NCBI Taxonomy" id="303"/>
    <lineage>
        <taxon>Bacteria</taxon>
        <taxon>Pseudomonadati</taxon>
        <taxon>Pseudomonadota</taxon>
        <taxon>Gammaproteobacteria</taxon>
        <taxon>Pseudomonadales</taxon>
        <taxon>Pseudomonadaceae</taxon>
        <taxon>Pseudomonas</taxon>
    </lineage>
</organism>
<comment type="caution">
    <text evidence="1">The sequence shown here is derived from an EMBL/GenBank/DDBJ whole genome shotgun (WGS) entry which is preliminary data.</text>
</comment>
<dbReference type="RefSeq" id="WP_086977758.1">
    <property type="nucleotide sequence ID" value="NZ_NFSB01000084.1"/>
</dbReference>
<sequence>MSDFQTTTEPVARKRHACCECRGHIDPGQRYQLVAGCWEGSMESFKTCLPCVKARDWATAQPEWMGDGEHLYYFGMLEEDLANLAPEVSPGDGRRFRVYRLQVQICRRRDAAHSQKAA</sequence>
<dbReference type="EMBL" id="NFSB01000084">
    <property type="protein sequence ID" value="OUM28314.1"/>
    <property type="molecule type" value="Genomic_DNA"/>
</dbReference>
<protein>
    <submittedName>
        <fullName evidence="1">Uncharacterized protein</fullName>
    </submittedName>
</protein>
<reference evidence="1 2" key="1">
    <citation type="submission" date="2017-05" db="EMBL/GenBank/DDBJ databases">
        <title>Whole genome sequence of Pseudomonas putida isolate 1312 commercialized as a biostimulant.</title>
        <authorList>
            <person name="Crovadore J."/>
            <person name="Blanc P."/>
            <person name="Chablais R."/>
            <person name="Cochard B."/>
            <person name="Grizard D."/>
            <person name="Lefort F."/>
        </authorList>
    </citation>
    <scope>NUCLEOTIDE SEQUENCE [LARGE SCALE GENOMIC DNA]</scope>
    <source>
        <strain evidence="1 2">1312</strain>
    </source>
</reference>
<evidence type="ECO:0000313" key="1">
    <source>
        <dbReference type="EMBL" id="OUM28314.1"/>
    </source>
</evidence>
<gene>
    <name evidence="1" type="ORF">B8W72_20885</name>
</gene>